<evidence type="ECO:0000256" key="6">
    <source>
        <dbReference type="ARBA" id="ARBA00022989"/>
    </source>
</evidence>
<evidence type="ECO:0000256" key="9">
    <source>
        <dbReference type="HAMAP-Rule" id="MF_00236"/>
    </source>
</evidence>
<keyword evidence="5 9" id="KW-0653">Protein transport</keyword>
<dbReference type="RefSeq" id="WP_013545349.1">
    <property type="nucleotide sequence ID" value="NC_014932.1"/>
</dbReference>
<evidence type="ECO:0000256" key="2">
    <source>
        <dbReference type="ARBA" id="ARBA00022448"/>
    </source>
</evidence>
<dbReference type="InterPro" id="IPR006312">
    <property type="entry name" value="TatA/E"/>
</dbReference>
<dbReference type="HAMAP" id="MF_00236">
    <property type="entry name" value="TatA_E"/>
    <property type="match status" value="1"/>
</dbReference>
<evidence type="ECO:0000256" key="10">
    <source>
        <dbReference type="SAM" id="MobiDB-lite"/>
    </source>
</evidence>
<keyword evidence="4 9" id="KW-0812">Transmembrane</keyword>
<dbReference type="eggNOG" id="COG1826">
    <property type="taxonomic scope" value="Bacteria"/>
</dbReference>
<comment type="function">
    <text evidence="9">Part of the twin-arginine translocation (Tat) system that transports large folded proteins containing a characteristic twin-arginine motif in their signal peptide across membranes. TatA could form the protein-conducting channel of the Tat system.</text>
</comment>
<sequence>MGNIFSPTHLIVILLIILVLFGRGKVSELMGDVAKGIKAFKNNMKEEEGSIEDELEVANYSKTIDVESQHSQPLSEKRAVDSKNDTSKVKKDFVSKE</sequence>
<dbReference type="STRING" id="696125.BARCL_1039"/>
<feature type="compositionally biased region" description="Basic and acidic residues" evidence="10">
    <location>
        <begin position="75"/>
        <end position="97"/>
    </location>
</feature>
<keyword evidence="8 9" id="KW-0472">Membrane</keyword>
<keyword evidence="6 9" id="KW-1133">Transmembrane helix</keyword>
<dbReference type="Pfam" id="PF02416">
    <property type="entry name" value="TatA_B_E"/>
    <property type="match status" value="1"/>
</dbReference>
<comment type="similarity">
    <text evidence="9">Belongs to the TatA/E family.</text>
</comment>
<dbReference type="GO" id="GO:0033281">
    <property type="term" value="C:TAT protein transport complex"/>
    <property type="evidence" value="ECO:0007669"/>
    <property type="project" value="UniProtKB-UniRule"/>
</dbReference>
<reference evidence="12" key="1">
    <citation type="submission" date="2009-11" db="EMBL/GenBank/DDBJ databases">
        <title>Genome sequencing of Bartonella species and comparative genomics.</title>
        <authorList>
            <person name="Engel P."/>
            <person name="Salzburger W."/>
            <person name="Marius L."/>
            <person name="Chao-Chin C."/>
            <person name="Soichi M."/>
            <person name="Christa L."/>
            <person name="Alexandra C."/>
            <person name="Aurelie L."/>
            <person name="Claudine M."/>
            <person name="Stephan S.C."/>
            <person name="Christoph D."/>
        </authorList>
    </citation>
    <scope>NUCLEOTIDE SEQUENCE [LARGE SCALE GENOMIC DNA]</scope>
    <source>
        <strain evidence="12">CIP 104772 / 73</strain>
    </source>
</reference>
<dbReference type="AlphaFoldDB" id="E6YIN2"/>
<accession>E6YIN2</accession>
<dbReference type="InterPro" id="IPR003369">
    <property type="entry name" value="TatA/B/E"/>
</dbReference>
<dbReference type="Proteomes" id="UP000009101">
    <property type="component" value="Chromosome"/>
</dbReference>
<evidence type="ECO:0000313" key="12">
    <source>
        <dbReference type="Proteomes" id="UP000009101"/>
    </source>
</evidence>
<protein>
    <recommendedName>
        <fullName evidence="9">Sec-independent protein translocase protein TatA</fullName>
    </recommendedName>
</protein>
<keyword evidence="2 9" id="KW-0813">Transport</keyword>
<comment type="subunit">
    <text evidence="9">The Tat system comprises two distinct complexes: a TatABC complex, containing multiple copies of TatA, TatB and TatC subunits, and a separate TatA complex, containing only TatA subunits. Substrates initially bind to the TatABC complex, which probably triggers association of the separate TatA complex to form the active translocon.</text>
</comment>
<dbReference type="GO" id="GO:0008320">
    <property type="term" value="F:protein transmembrane transporter activity"/>
    <property type="evidence" value="ECO:0007669"/>
    <property type="project" value="UniProtKB-UniRule"/>
</dbReference>
<evidence type="ECO:0000256" key="7">
    <source>
        <dbReference type="ARBA" id="ARBA00023010"/>
    </source>
</evidence>
<organism evidence="11 12">
    <name type="scientific">Bartonella clarridgeiae (strain CCUG 45776 / CIP 104772 / 73)</name>
    <dbReference type="NCBI Taxonomy" id="696125"/>
    <lineage>
        <taxon>Bacteria</taxon>
        <taxon>Pseudomonadati</taxon>
        <taxon>Pseudomonadota</taxon>
        <taxon>Alphaproteobacteria</taxon>
        <taxon>Hyphomicrobiales</taxon>
        <taxon>Bartonellaceae</taxon>
        <taxon>Bartonella</taxon>
    </lineage>
</organism>
<feature type="region of interest" description="Disordered" evidence="10">
    <location>
        <begin position="66"/>
        <end position="97"/>
    </location>
</feature>
<keyword evidence="9" id="KW-0997">Cell inner membrane</keyword>
<dbReference type="NCBIfam" id="TIGR01411">
    <property type="entry name" value="tatAE"/>
    <property type="match status" value="1"/>
</dbReference>
<dbReference type="KEGG" id="bcd:BARCL_1039"/>
<evidence type="ECO:0000256" key="1">
    <source>
        <dbReference type="ARBA" id="ARBA00004162"/>
    </source>
</evidence>
<name>E6YIN2_BARC7</name>
<dbReference type="Gene3D" id="1.20.5.3310">
    <property type="match status" value="1"/>
</dbReference>
<proteinExistence type="inferred from homology"/>
<evidence type="ECO:0000256" key="3">
    <source>
        <dbReference type="ARBA" id="ARBA00022475"/>
    </source>
</evidence>
<dbReference type="GO" id="GO:0043953">
    <property type="term" value="P:protein transport by the Tat complex"/>
    <property type="evidence" value="ECO:0007669"/>
    <property type="project" value="UniProtKB-UniRule"/>
</dbReference>
<keyword evidence="12" id="KW-1185">Reference proteome</keyword>
<dbReference type="PANTHER" id="PTHR42982:SF1">
    <property type="entry name" value="SEC-INDEPENDENT PROTEIN TRANSLOCASE PROTEIN TATA"/>
    <property type="match status" value="1"/>
</dbReference>
<evidence type="ECO:0000256" key="4">
    <source>
        <dbReference type="ARBA" id="ARBA00022692"/>
    </source>
</evidence>
<evidence type="ECO:0000313" key="11">
    <source>
        <dbReference type="EMBL" id="CBI76720.1"/>
    </source>
</evidence>
<dbReference type="EMBL" id="FN645454">
    <property type="protein sequence ID" value="CBI76720.1"/>
    <property type="molecule type" value="Genomic_DNA"/>
</dbReference>
<comment type="subcellular location">
    <subcellularLocation>
        <location evidence="9">Cell inner membrane</location>
        <topology evidence="9">Single-pass membrane protein</topology>
    </subcellularLocation>
    <subcellularLocation>
        <location evidence="1">Cell membrane</location>
        <topology evidence="1">Single-pass membrane protein</topology>
    </subcellularLocation>
</comment>
<dbReference type="PANTHER" id="PTHR42982">
    <property type="entry name" value="SEC-INDEPENDENT PROTEIN TRANSLOCASE PROTEIN TATA"/>
    <property type="match status" value="1"/>
</dbReference>
<evidence type="ECO:0000256" key="5">
    <source>
        <dbReference type="ARBA" id="ARBA00022927"/>
    </source>
</evidence>
<reference evidence="11 12" key="2">
    <citation type="journal article" date="2011" name="PLoS Genet.">
        <title>Parallel evolution of a type IV secretion system in radiating lineages of the host-restricted bacterial pathogen Bartonella.</title>
        <authorList>
            <person name="Engel P."/>
            <person name="Salzburger W."/>
            <person name="Liesch M."/>
            <person name="Chang C.C."/>
            <person name="Maruyama S."/>
            <person name="Lanz C."/>
            <person name="Calteau A."/>
            <person name="Lajus A."/>
            <person name="Medigue C."/>
            <person name="Schuster S.C."/>
            <person name="Dehio C."/>
        </authorList>
    </citation>
    <scope>NUCLEOTIDE SEQUENCE [LARGE SCALE GENOMIC DNA]</scope>
    <source>
        <strain evidence="12">CIP 104772 / 73</strain>
    </source>
</reference>
<dbReference type="OrthoDB" id="7161179at2"/>
<evidence type="ECO:0000256" key="8">
    <source>
        <dbReference type="ARBA" id="ARBA00023136"/>
    </source>
</evidence>
<keyword evidence="3 9" id="KW-1003">Cell membrane</keyword>
<keyword evidence="7 9" id="KW-0811">Translocation</keyword>
<dbReference type="HOGENOM" id="CLU_086034_5_0_5"/>
<gene>
    <name evidence="9 11" type="primary">tatA</name>
    <name evidence="11" type="ordered locus">BARCL_1039</name>
</gene>